<dbReference type="Pfam" id="PF13419">
    <property type="entry name" value="HAD_2"/>
    <property type="match status" value="1"/>
</dbReference>
<dbReference type="PANTHER" id="PTHR46470:SF2">
    <property type="entry name" value="GLYCERALDEHYDE 3-PHOSPHATE PHOSPHATASE"/>
    <property type="match status" value="1"/>
</dbReference>
<dbReference type="PANTHER" id="PTHR46470">
    <property type="entry name" value="N-ACYLNEURAMINATE-9-PHOSPHATASE"/>
    <property type="match status" value="1"/>
</dbReference>
<comment type="cofactor">
    <cofactor evidence="1">
        <name>Mg(2+)</name>
        <dbReference type="ChEBI" id="CHEBI:18420"/>
    </cofactor>
</comment>
<sequence length="256" mass="29939">MVIPYEKIKKMEYILVDIGNVIFHDYPVDLAFSRLVYDQLQPYKEISMSEFLSIRKKMILSGNMFWHEEIGHQVCGTDWINVRDRHWSETLRRLKELTVPIDGAIETIQRISCVKPIVIAANQPIEAMETIKSFGLTRYCKDIVLDSMIGYTKPEPEFYKNIINRLNVRPDQLLMIGDRYENDIEPAAELGIKTAWVRFKPQRKIVEGIDPEWAEMFFSGYCEIGNYNYAEHTRPADELKADYEADSLQDLFKSLQ</sequence>
<dbReference type="InterPro" id="IPR023214">
    <property type="entry name" value="HAD_sf"/>
</dbReference>
<evidence type="ECO:0000313" key="6">
    <source>
        <dbReference type="Proteomes" id="UP000652153"/>
    </source>
</evidence>
<organism evidence="5 6">
    <name type="scientific">Paenibacillus silvae</name>
    <dbReference type="NCBI Taxonomy" id="1325358"/>
    <lineage>
        <taxon>Bacteria</taxon>
        <taxon>Bacillati</taxon>
        <taxon>Bacillota</taxon>
        <taxon>Bacilli</taxon>
        <taxon>Bacillales</taxon>
        <taxon>Paenibacillaceae</taxon>
        <taxon>Paenibacillus</taxon>
    </lineage>
</organism>
<evidence type="ECO:0000256" key="2">
    <source>
        <dbReference type="ARBA" id="ARBA00022723"/>
    </source>
</evidence>
<evidence type="ECO:0000313" key="5">
    <source>
        <dbReference type="EMBL" id="GGH58033.1"/>
    </source>
</evidence>
<proteinExistence type="predicted"/>
<accession>A0ABQ1ZFA9</accession>
<dbReference type="Proteomes" id="UP000652153">
    <property type="component" value="Unassembled WGS sequence"/>
</dbReference>
<evidence type="ECO:0000256" key="3">
    <source>
        <dbReference type="ARBA" id="ARBA00022801"/>
    </source>
</evidence>
<dbReference type="InterPro" id="IPR041492">
    <property type="entry name" value="HAD_2"/>
</dbReference>
<dbReference type="Gene3D" id="3.40.50.1000">
    <property type="entry name" value="HAD superfamily/HAD-like"/>
    <property type="match status" value="1"/>
</dbReference>
<dbReference type="SUPFAM" id="SSF56784">
    <property type="entry name" value="HAD-like"/>
    <property type="match status" value="1"/>
</dbReference>
<gene>
    <name evidence="5" type="ORF">GCM10008014_30250</name>
</gene>
<dbReference type="NCBIfam" id="TIGR01549">
    <property type="entry name" value="HAD-SF-IA-v1"/>
    <property type="match status" value="1"/>
</dbReference>
<keyword evidence="2" id="KW-0479">Metal-binding</keyword>
<protein>
    <recommendedName>
        <fullName evidence="7">HAD family hydrolase</fullName>
    </recommendedName>
</protein>
<comment type="caution">
    <text evidence="5">The sequence shown here is derived from an EMBL/GenBank/DDBJ whole genome shotgun (WGS) entry which is preliminary data.</text>
</comment>
<evidence type="ECO:0000256" key="4">
    <source>
        <dbReference type="ARBA" id="ARBA00022842"/>
    </source>
</evidence>
<dbReference type="InterPro" id="IPR036412">
    <property type="entry name" value="HAD-like_sf"/>
</dbReference>
<dbReference type="EMBL" id="BMFU01000004">
    <property type="protein sequence ID" value="GGH58033.1"/>
    <property type="molecule type" value="Genomic_DNA"/>
</dbReference>
<dbReference type="SFLD" id="SFLDS00003">
    <property type="entry name" value="Haloacid_Dehalogenase"/>
    <property type="match status" value="1"/>
</dbReference>
<dbReference type="InterPro" id="IPR006439">
    <property type="entry name" value="HAD-SF_hydro_IA"/>
</dbReference>
<dbReference type="SFLD" id="SFLDG01129">
    <property type="entry name" value="C1.5:_HAD__Beta-PGM__Phosphata"/>
    <property type="match status" value="1"/>
</dbReference>
<keyword evidence="4" id="KW-0460">Magnesium</keyword>
<evidence type="ECO:0008006" key="7">
    <source>
        <dbReference type="Google" id="ProtNLM"/>
    </source>
</evidence>
<reference evidence="6" key="1">
    <citation type="journal article" date="2019" name="Int. J. Syst. Evol. Microbiol.">
        <title>The Global Catalogue of Microorganisms (GCM) 10K type strain sequencing project: providing services to taxonomists for standard genome sequencing and annotation.</title>
        <authorList>
            <consortium name="The Broad Institute Genomics Platform"/>
            <consortium name="The Broad Institute Genome Sequencing Center for Infectious Disease"/>
            <person name="Wu L."/>
            <person name="Ma J."/>
        </authorList>
    </citation>
    <scope>NUCLEOTIDE SEQUENCE [LARGE SCALE GENOMIC DNA]</scope>
    <source>
        <strain evidence="6">CGMCC 1.12770</strain>
    </source>
</reference>
<keyword evidence="6" id="KW-1185">Reference proteome</keyword>
<keyword evidence="3" id="KW-0378">Hydrolase</keyword>
<name>A0ABQ1ZFA9_9BACL</name>
<evidence type="ECO:0000256" key="1">
    <source>
        <dbReference type="ARBA" id="ARBA00001946"/>
    </source>
</evidence>
<dbReference type="InterPro" id="IPR051400">
    <property type="entry name" value="HAD-like_hydrolase"/>
</dbReference>